<keyword evidence="5" id="KW-0687">Ribonucleoprotein</keyword>
<name>A0A3P3XZJ2_PLABS</name>
<feature type="region of interest" description="Disordered" evidence="7">
    <location>
        <begin position="201"/>
        <end position="225"/>
    </location>
</feature>
<evidence type="ECO:0000313" key="8">
    <source>
        <dbReference type="EMBL" id="SPQ93376.1"/>
    </source>
</evidence>
<keyword evidence="4 8" id="KW-0496">Mitochondrion</keyword>
<dbReference type="SUPFAM" id="SSF46561">
    <property type="entry name" value="Ribosomal protein L29 (L29p)"/>
    <property type="match status" value="1"/>
</dbReference>
<keyword evidence="3" id="KW-0689">Ribosomal protein</keyword>
<evidence type="ECO:0000256" key="2">
    <source>
        <dbReference type="ARBA" id="ARBA00009254"/>
    </source>
</evidence>
<dbReference type="Proteomes" id="UP000290189">
    <property type="component" value="Unassembled WGS sequence"/>
</dbReference>
<dbReference type="EMBL" id="OVEO01000001">
    <property type="protein sequence ID" value="SPQ93376.1"/>
    <property type="molecule type" value="Genomic_DNA"/>
</dbReference>
<gene>
    <name evidence="8" type="ORF">PLBR_LOCUS591</name>
</gene>
<dbReference type="PANTHER" id="PTHR21183">
    <property type="entry name" value="RIBOSOMAL PROTEIN L47, MITOCHONDRIAL-RELATED"/>
    <property type="match status" value="1"/>
</dbReference>
<evidence type="ECO:0000256" key="7">
    <source>
        <dbReference type="SAM" id="MobiDB-lite"/>
    </source>
</evidence>
<proteinExistence type="inferred from homology"/>
<dbReference type="Gene3D" id="6.10.330.20">
    <property type="match status" value="1"/>
</dbReference>
<dbReference type="Pfam" id="PF06984">
    <property type="entry name" value="MRP-L47"/>
    <property type="match status" value="1"/>
</dbReference>
<dbReference type="GO" id="GO:0003735">
    <property type="term" value="F:structural constituent of ribosome"/>
    <property type="evidence" value="ECO:0007669"/>
    <property type="project" value="InterPro"/>
</dbReference>
<accession>A0A3P3XZJ2</accession>
<reference evidence="8 9" key="1">
    <citation type="submission" date="2018-03" db="EMBL/GenBank/DDBJ databases">
        <authorList>
            <person name="Fogelqvist J."/>
        </authorList>
    </citation>
    <scope>NUCLEOTIDE SEQUENCE [LARGE SCALE GENOMIC DNA]</scope>
</reference>
<evidence type="ECO:0000313" key="9">
    <source>
        <dbReference type="Proteomes" id="UP000290189"/>
    </source>
</evidence>
<dbReference type="AlphaFoldDB" id="A0A3P3XZJ2"/>
<dbReference type="GO" id="GO:0005762">
    <property type="term" value="C:mitochondrial large ribosomal subunit"/>
    <property type="evidence" value="ECO:0007669"/>
    <property type="project" value="TreeGrafter"/>
</dbReference>
<dbReference type="InterPro" id="IPR036049">
    <property type="entry name" value="Ribosomal_uL29_sf"/>
</dbReference>
<dbReference type="InterPro" id="IPR010729">
    <property type="entry name" value="Ribosomal_uL29_mit"/>
</dbReference>
<dbReference type="InterPro" id="IPR038340">
    <property type="entry name" value="MRP-L47_sf"/>
</dbReference>
<evidence type="ECO:0000256" key="6">
    <source>
        <dbReference type="ARBA" id="ARBA00035289"/>
    </source>
</evidence>
<comment type="subcellular location">
    <subcellularLocation>
        <location evidence="1">Mitochondrion</location>
    </subcellularLocation>
</comment>
<geneLocation type="mitochondrion" evidence="8"/>
<protein>
    <recommendedName>
        <fullName evidence="6">Large ribosomal subunit protein uL29m</fullName>
    </recommendedName>
</protein>
<evidence type="ECO:0000256" key="1">
    <source>
        <dbReference type="ARBA" id="ARBA00004173"/>
    </source>
</evidence>
<dbReference type="PANTHER" id="PTHR21183:SF18">
    <property type="entry name" value="LARGE RIBOSOMAL SUBUNIT PROTEIN UL29M"/>
    <property type="match status" value="1"/>
</dbReference>
<evidence type="ECO:0000256" key="3">
    <source>
        <dbReference type="ARBA" id="ARBA00022980"/>
    </source>
</evidence>
<evidence type="ECO:0000256" key="4">
    <source>
        <dbReference type="ARBA" id="ARBA00023128"/>
    </source>
</evidence>
<comment type="similarity">
    <text evidence="2">Belongs to the universal ribosomal protein uL29 family.</text>
</comment>
<sequence length="225" mass="25226">MSYTKWIYYRTLQLLTVPVVHSEIWEVGDETHDVGRWGIKSNDPLLTPQPIPRGCSRPFAHCRALLAVAMASALRRPSAALPRLLLASRLVLPCRAMSTTTTKESPLNVFVDDPQAVHVGRAWRANELRLKSFEDLHKLWYVLLKEKNMLLTVRNQNRIQKTIMPNPGRLKKVRQSMARLKSVVGERVRAYKAAVAKKKAAEANVAESAPNRQAKSAAATEAGNQ</sequence>
<evidence type="ECO:0000256" key="5">
    <source>
        <dbReference type="ARBA" id="ARBA00023274"/>
    </source>
</evidence>
<dbReference type="GO" id="GO:0032543">
    <property type="term" value="P:mitochondrial translation"/>
    <property type="evidence" value="ECO:0007669"/>
    <property type="project" value="TreeGrafter"/>
</dbReference>
<organism evidence="8 9">
    <name type="scientific">Plasmodiophora brassicae</name>
    <name type="common">Clubroot disease agent</name>
    <dbReference type="NCBI Taxonomy" id="37360"/>
    <lineage>
        <taxon>Eukaryota</taxon>
        <taxon>Sar</taxon>
        <taxon>Rhizaria</taxon>
        <taxon>Endomyxa</taxon>
        <taxon>Phytomyxea</taxon>
        <taxon>Plasmodiophorida</taxon>
        <taxon>Plasmodiophoridae</taxon>
        <taxon>Plasmodiophora</taxon>
    </lineage>
</organism>